<name>A0A7W3UGJ2_9LACO</name>
<reference evidence="3 4" key="1">
    <citation type="submission" date="2020-07" db="EMBL/GenBank/DDBJ databases">
        <title>Description of Limosilactobacillus balticus sp. nov., Limosilactobacillus agrestis sp. nov., Limosilactobacillus albertensis sp. nov., Limosilactobacillus rudii sp. nov., Limosilactobacillus fastidiosus sp. nov., five novel Limosilactobacillus species isolated from the vertebrate gastrointestinal tract, and proposal of 6 subspecies of Limosilactobacillus reuteri adapted to the gastrointestinal tract of specific vertebrate hosts.</title>
        <authorList>
            <person name="Li F."/>
            <person name="Cheng C."/>
            <person name="Zheng J."/>
            <person name="Quevedo R.M."/>
            <person name="Li J."/>
            <person name="Roos S."/>
            <person name="Gaenzle M.G."/>
            <person name="Walter J."/>
        </authorList>
    </citation>
    <scope>NUCLEOTIDE SEQUENCE [LARGE SCALE GENOMIC DNA]</scope>
    <source>
        <strain evidence="3 4">BG-MG3-A</strain>
    </source>
</reference>
<dbReference type="GO" id="GO:0003677">
    <property type="term" value="F:DNA binding"/>
    <property type="evidence" value="ECO:0007669"/>
    <property type="project" value="UniProtKB-KW"/>
</dbReference>
<dbReference type="Gene3D" id="1.10.260.40">
    <property type="entry name" value="lambda repressor-like DNA-binding domains"/>
    <property type="match status" value="1"/>
</dbReference>
<evidence type="ECO:0000259" key="2">
    <source>
        <dbReference type="PROSITE" id="PS50943"/>
    </source>
</evidence>
<dbReference type="PANTHER" id="PTHR46558">
    <property type="entry name" value="TRACRIPTIONAL REGULATORY PROTEIN-RELATED-RELATED"/>
    <property type="match status" value="1"/>
</dbReference>
<proteinExistence type="predicted"/>
<dbReference type="AlphaFoldDB" id="A0A7W3UGJ2"/>
<evidence type="ECO:0000313" key="4">
    <source>
        <dbReference type="Proteomes" id="UP000534578"/>
    </source>
</evidence>
<sequence length="122" mass="13788">MYILYVHYGYVNRIGGAFLESALPNNLRKQRTRLGLTQKEAATKLGIGSASYQRYESGTREPNLETLCKLADIFNTSTDYLLGRSRKSMPTFSENSKDDKWTKLGNILSTSEKEKVIKALTD</sequence>
<dbReference type="Pfam" id="PF01381">
    <property type="entry name" value="HTH_3"/>
    <property type="match status" value="1"/>
</dbReference>
<dbReference type="CDD" id="cd00093">
    <property type="entry name" value="HTH_XRE"/>
    <property type="match status" value="1"/>
</dbReference>
<comment type="caution">
    <text evidence="3">The sequence shown here is derived from an EMBL/GenBank/DDBJ whole genome shotgun (WGS) entry which is preliminary data.</text>
</comment>
<evidence type="ECO:0000256" key="1">
    <source>
        <dbReference type="ARBA" id="ARBA00023125"/>
    </source>
</evidence>
<evidence type="ECO:0000313" key="3">
    <source>
        <dbReference type="EMBL" id="MBB1095218.1"/>
    </source>
</evidence>
<dbReference type="PANTHER" id="PTHR46558:SF14">
    <property type="entry name" value="HTH-TYPE TRANSCRIPTIONAL REGULATOR ANSR"/>
    <property type="match status" value="1"/>
</dbReference>
<protein>
    <submittedName>
        <fullName evidence="3">Helix-turn-helix transcriptional regulator</fullName>
    </submittedName>
</protein>
<dbReference type="InterPro" id="IPR010982">
    <property type="entry name" value="Lambda_DNA-bd_dom_sf"/>
</dbReference>
<accession>A0A7W3UGJ2</accession>
<dbReference type="PROSITE" id="PS50943">
    <property type="entry name" value="HTH_CROC1"/>
    <property type="match status" value="1"/>
</dbReference>
<keyword evidence="1" id="KW-0238">DNA-binding</keyword>
<organism evidence="3 4">
    <name type="scientific">Limosilactobacillus agrestis</name>
    <dbReference type="NCBI Taxonomy" id="2759748"/>
    <lineage>
        <taxon>Bacteria</taxon>
        <taxon>Bacillati</taxon>
        <taxon>Bacillota</taxon>
        <taxon>Bacilli</taxon>
        <taxon>Lactobacillales</taxon>
        <taxon>Lactobacillaceae</taxon>
        <taxon>Limosilactobacillus</taxon>
    </lineage>
</organism>
<gene>
    <name evidence="3" type="ORF">H5R92_03210</name>
</gene>
<dbReference type="SUPFAM" id="SSF47413">
    <property type="entry name" value="lambda repressor-like DNA-binding domains"/>
    <property type="match status" value="1"/>
</dbReference>
<feature type="domain" description="HTH cro/C1-type" evidence="2">
    <location>
        <begin position="27"/>
        <end position="81"/>
    </location>
</feature>
<dbReference type="InterPro" id="IPR001387">
    <property type="entry name" value="Cro/C1-type_HTH"/>
</dbReference>
<dbReference type="Proteomes" id="UP000534578">
    <property type="component" value="Unassembled WGS sequence"/>
</dbReference>
<dbReference type="SMART" id="SM00530">
    <property type="entry name" value="HTH_XRE"/>
    <property type="match status" value="1"/>
</dbReference>
<dbReference type="EMBL" id="JACIVE010000032">
    <property type="protein sequence ID" value="MBB1095218.1"/>
    <property type="molecule type" value="Genomic_DNA"/>
</dbReference>